<evidence type="ECO:0000313" key="2">
    <source>
        <dbReference type="Proteomes" id="UP001165124"/>
    </source>
</evidence>
<dbReference type="Proteomes" id="UP001165124">
    <property type="component" value="Unassembled WGS sequence"/>
</dbReference>
<gene>
    <name evidence="1" type="ORF">Arub01_17670</name>
</gene>
<evidence type="ECO:0000313" key="1">
    <source>
        <dbReference type="EMBL" id="GLW63523.1"/>
    </source>
</evidence>
<keyword evidence="2" id="KW-1185">Reference proteome</keyword>
<comment type="caution">
    <text evidence="1">The sequence shown here is derived from an EMBL/GenBank/DDBJ whole genome shotgun (WGS) entry which is preliminary data.</text>
</comment>
<dbReference type="EMBL" id="BSRZ01000003">
    <property type="protein sequence ID" value="GLW63523.1"/>
    <property type="molecule type" value="Genomic_DNA"/>
</dbReference>
<reference evidence="1" key="1">
    <citation type="submission" date="2023-02" db="EMBL/GenBank/DDBJ databases">
        <title>Actinomadura rubrobrunea NBRC 14622.</title>
        <authorList>
            <person name="Ichikawa N."/>
            <person name="Sato H."/>
            <person name="Tonouchi N."/>
        </authorList>
    </citation>
    <scope>NUCLEOTIDE SEQUENCE</scope>
    <source>
        <strain evidence="1">NBRC 14622</strain>
    </source>
</reference>
<accession>A0A9W6PV08</accession>
<organism evidence="1 2">
    <name type="scientific">Actinomadura rubrobrunea</name>
    <dbReference type="NCBI Taxonomy" id="115335"/>
    <lineage>
        <taxon>Bacteria</taxon>
        <taxon>Bacillati</taxon>
        <taxon>Actinomycetota</taxon>
        <taxon>Actinomycetes</taxon>
        <taxon>Streptosporangiales</taxon>
        <taxon>Thermomonosporaceae</taxon>
        <taxon>Actinomadura</taxon>
    </lineage>
</organism>
<sequence>MHILDERLEAAEWTPAHTAISGGKTGLHAYWRVQVVAVEDAEGRPSGVHEFRVPRVSSVANLAAA</sequence>
<protein>
    <submittedName>
        <fullName evidence="1">Uncharacterized protein</fullName>
    </submittedName>
</protein>
<name>A0A9W6PV08_9ACTN</name>
<dbReference type="AlphaFoldDB" id="A0A9W6PV08"/>
<proteinExistence type="predicted"/>